<dbReference type="EMBL" id="JAATJA010000002">
    <property type="protein sequence ID" value="NJB68292.1"/>
    <property type="molecule type" value="Genomic_DNA"/>
</dbReference>
<dbReference type="CDD" id="cd02869">
    <property type="entry name" value="PseudoU_synth_RluA_like"/>
    <property type="match status" value="1"/>
</dbReference>
<name>A0A846QP83_9BACT</name>
<keyword evidence="3" id="KW-1185">Reference proteome</keyword>
<dbReference type="InterPro" id="IPR006145">
    <property type="entry name" value="PsdUridine_synth_RsuA/RluA"/>
</dbReference>
<comment type="caution">
    <text evidence="2">The sequence shown here is derived from an EMBL/GenBank/DDBJ whole genome shotgun (WGS) entry which is preliminary data.</text>
</comment>
<dbReference type="Proteomes" id="UP000580856">
    <property type="component" value="Unassembled WGS sequence"/>
</dbReference>
<proteinExistence type="predicted"/>
<dbReference type="Pfam" id="PF00849">
    <property type="entry name" value="PseudoU_synth_2"/>
    <property type="match status" value="1"/>
</dbReference>
<protein>
    <submittedName>
        <fullName evidence="2">tRNA pseudouridine32 synthase/23S rRNA pseudouridine746 synthase</fullName>
        <ecNumber evidence="2">5.4.99.28</ecNumber>
        <ecNumber evidence="2">5.4.99.29</ecNumber>
    </submittedName>
</protein>
<dbReference type="SUPFAM" id="SSF55120">
    <property type="entry name" value="Pseudouridine synthase"/>
    <property type="match status" value="1"/>
</dbReference>
<keyword evidence="2" id="KW-0413">Isomerase</keyword>
<dbReference type="PANTHER" id="PTHR21600:SF89">
    <property type="entry name" value="RIBOSOMAL LARGE SUBUNIT PSEUDOURIDINE SYNTHASE A"/>
    <property type="match status" value="1"/>
</dbReference>
<dbReference type="GO" id="GO:0003723">
    <property type="term" value="F:RNA binding"/>
    <property type="evidence" value="ECO:0007669"/>
    <property type="project" value="InterPro"/>
</dbReference>
<dbReference type="PROSITE" id="PS01129">
    <property type="entry name" value="PSI_RLU"/>
    <property type="match status" value="1"/>
</dbReference>
<organism evidence="2 3">
    <name type="scientific">Desulfobaculum xiamenense</name>
    <dbReference type="NCBI Taxonomy" id="995050"/>
    <lineage>
        <taxon>Bacteria</taxon>
        <taxon>Pseudomonadati</taxon>
        <taxon>Thermodesulfobacteriota</taxon>
        <taxon>Desulfovibrionia</taxon>
        <taxon>Desulfovibrionales</taxon>
        <taxon>Desulfovibrionaceae</taxon>
        <taxon>Desulfobaculum</taxon>
    </lineage>
</organism>
<gene>
    <name evidence="2" type="ORF">GGQ74_001965</name>
</gene>
<dbReference type="RefSeq" id="WP_167941371.1">
    <property type="nucleotide sequence ID" value="NZ_JAATJA010000002.1"/>
</dbReference>
<reference evidence="2 3" key="1">
    <citation type="submission" date="2020-03" db="EMBL/GenBank/DDBJ databases">
        <title>Genomic Encyclopedia of Type Strains, Phase IV (KMG-IV): sequencing the most valuable type-strain genomes for metagenomic binning, comparative biology and taxonomic classification.</title>
        <authorList>
            <person name="Goeker M."/>
        </authorList>
    </citation>
    <scope>NUCLEOTIDE SEQUENCE [LARGE SCALE GENOMIC DNA]</scope>
    <source>
        <strain evidence="2 3">DSM 24233</strain>
    </source>
</reference>
<dbReference type="GO" id="GO:0160151">
    <property type="term" value="F:tRNA pseudouridine(32) synthase activity"/>
    <property type="evidence" value="ECO:0007669"/>
    <property type="project" value="UniProtKB-EC"/>
</dbReference>
<dbReference type="InterPro" id="IPR050188">
    <property type="entry name" value="RluA_PseudoU_synthase"/>
</dbReference>
<sequence length="237" mass="26319">MNASLELPILYADAKIVVVDKPSGLLSVPGRGPENQDCVVTRIQAMFPECRKYPSVHRLDMDTSGLLVLALTARANSDLFEQFRQRQVSKRYFALLDGVLDDDCGVIDLPIRLDIFDRPRQIYDPVHGKASVTDWRRLGEVRGRTLVEFTPHTGRTHQLRVHSSHSFGLGRPIVGDRLYGTGTGPGQLRLHACHLRFAHPKTGETMEFNTRPSAAWGDDVLALCPPCDGAVAGRIVR</sequence>
<dbReference type="AlphaFoldDB" id="A0A846QP83"/>
<dbReference type="Gene3D" id="3.30.2350.10">
    <property type="entry name" value="Pseudouridine synthase"/>
    <property type="match status" value="1"/>
</dbReference>
<dbReference type="InterPro" id="IPR006224">
    <property type="entry name" value="PsdUridine_synth_RluA-like_CS"/>
</dbReference>
<evidence type="ECO:0000313" key="2">
    <source>
        <dbReference type="EMBL" id="NJB68292.1"/>
    </source>
</evidence>
<dbReference type="EC" id="5.4.99.29" evidence="2"/>
<dbReference type="GO" id="GO:0160142">
    <property type="term" value="F:23S rRNA pseudouridine(746) synthase activity"/>
    <property type="evidence" value="ECO:0007669"/>
    <property type="project" value="UniProtKB-EC"/>
</dbReference>
<dbReference type="InterPro" id="IPR020103">
    <property type="entry name" value="PsdUridine_synth_cat_dom_sf"/>
</dbReference>
<dbReference type="PANTHER" id="PTHR21600">
    <property type="entry name" value="MITOCHONDRIAL RNA PSEUDOURIDINE SYNTHASE"/>
    <property type="match status" value="1"/>
</dbReference>
<dbReference type="EC" id="5.4.99.28" evidence="2"/>
<dbReference type="GO" id="GO:0000455">
    <property type="term" value="P:enzyme-directed rRNA pseudouridine synthesis"/>
    <property type="evidence" value="ECO:0007669"/>
    <property type="project" value="TreeGrafter"/>
</dbReference>
<feature type="domain" description="Pseudouridine synthase RsuA/RluA-like" evidence="1">
    <location>
        <begin position="16"/>
        <end position="165"/>
    </location>
</feature>
<evidence type="ECO:0000259" key="1">
    <source>
        <dbReference type="Pfam" id="PF00849"/>
    </source>
</evidence>
<accession>A0A846QP83</accession>
<evidence type="ECO:0000313" key="3">
    <source>
        <dbReference type="Proteomes" id="UP000580856"/>
    </source>
</evidence>